<organism evidence="2 3">
    <name type="scientific">Trypanosoma theileri</name>
    <dbReference type="NCBI Taxonomy" id="67003"/>
    <lineage>
        <taxon>Eukaryota</taxon>
        <taxon>Discoba</taxon>
        <taxon>Euglenozoa</taxon>
        <taxon>Kinetoplastea</taxon>
        <taxon>Metakinetoplastina</taxon>
        <taxon>Trypanosomatida</taxon>
        <taxon>Trypanosomatidae</taxon>
        <taxon>Trypanosoma</taxon>
    </lineage>
</organism>
<accession>A0A1X0NXM3</accession>
<dbReference type="RefSeq" id="XP_028882946.1">
    <property type="nucleotide sequence ID" value="XM_029025963.1"/>
</dbReference>
<evidence type="ECO:0000313" key="2">
    <source>
        <dbReference type="EMBL" id="ORC88880.1"/>
    </source>
</evidence>
<protein>
    <submittedName>
        <fullName evidence="2">Uncharacterized protein</fullName>
    </submittedName>
</protein>
<evidence type="ECO:0000313" key="3">
    <source>
        <dbReference type="Proteomes" id="UP000192257"/>
    </source>
</evidence>
<dbReference type="OrthoDB" id="247331at2759"/>
<keyword evidence="1" id="KW-0175">Coiled coil</keyword>
<comment type="caution">
    <text evidence="2">The sequence shown here is derived from an EMBL/GenBank/DDBJ whole genome shotgun (WGS) entry which is preliminary data.</text>
</comment>
<evidence type="ECO:0000256" key="1">
    <source>
        <dbReference type="SAM" id="Coils"/>
    </source>
</evidence>
<dbReference type="Proteomes" id="UP000192257">
    <property type="component" value="Unassembled WGS sequence"/>
</dbReference>
<dbReference type="VEuPathDB" id="TriTrypDB:TM35_000153110"/>
<sequence length="245" mass="27563">MPFFEVYENRIEPIPKVEAPRVSSFEAEGCGTGGISDVRIVSLEGKINPASTFRLANATLSPVRVPLLDQNSVRKKRSCKELFLMEKELNSVTEDVSWCLSEISQWLLSKELGDSPETMFNTGEVLHSLEDRLNEVSRHFYHLTNDNSFLEKETIHKAVRRISGIKTYHNIVTVAESIANMYTGLLNARVLPQCRVSTMKHAEEIAKLLDDMEKSVEFLNSQVNALSTESQSEIRSIKSALDSLS</sequence>
<reference evidence="2 3" key="1">
    <citation type="submission" date="2017-03" db="EMBL/GenBank/DDBJ databases">
        <title>An alternative strategy for trypanosome survival in the mammalian bloodstream revealed through genome and transcriptome analysis of the ubiquitous bovine parasite Trypanosoma (Megatrypanum) theileri.</title>
        <authorList>
            <person name="Kelly S."/>
            <person name="Ivens A."/>
            <person name="Mott A."/>
            <person name="O'Neill E."/>
            <person name="Emms D."/>
            <person name="Macleod O."/>
            <person name="Voorheis P."/>
            <person name="Matthews J."/>
            <person name="Matthews K."/>
            <person name="Carrington M."/>
        </authorList>
    </citation>
    <scope>NUCLEOTIDE SEQUENCE [LARGE SCALE GENOMIC DNA]</scope>
    <source>
        <strain evidence="2">Edinburgh</strain>
    </source>
</reference>
<feature type="coiled-coil region" evidence="1">
    <location>
        <begin position="202"/>
        <end position="229"/>
    </location>
</feature>
<gene>
    <name evidence="2" type="ORF">TM35_000153110</name>
</gene>
<dbReference type="GeneID" id="39985743"/>
<dbReference type="AlphaFoldDB" id="A0A1X0NXM3"/>
<name>A0A1X0NXM3_9TRYP</name>
<proteinExistence type="predicted"/>
<keyword evidence="3" id="KW-1185">Reference proteome</keyword>
<dbReference type="EMBL" id="NBCO01000015">
    <property type="protein sequence ID" value="ORC88880.1"/>
    <property type="molecule type" value="Genomic_DNA"/>
</dbReference>